<evidence type="ECO:0000256" key="4">
    <source>
        <dbReference type="ARBA" id="ARBA00022490"/>
    </source>
</evidence>
<evidence type="ECO:0000313" key="10">
    <source>
        <dbReference type="EMBL" id="MCD9097825.1"/>
    </source>
</evidence>
<dbReference type="HAMAP" id="MF_01114">
    <property type="entry name" value="RecX"/>
    <property type="match status" value="1"/>
</dbReference>
<proteinExistence type="inferred from homology"/>
<evidence type="ECO:0000259" key="8">
    <source>
        <dbReference type="Pfam" id="PF21981"/>
    </source>
</evidence>
<dbReference type="PANTHER" id="PTHR33602:SF1">
    <property type="entry name" value="REGULATORY PROTEIN RECX FAMILY PROTEIN"/>
    <property type="match status" value="1"/>
</dbReference>
<dbReference type="Pfam" id="PF21981">
    <property type="entry name" value="RecX_HTH3"/>
    <property type="match status" value="1"/>
</dbReference>
<comment type="function">
    <text evidence="5">Modulates RecA activity.</text>
</comment>
<reference evidence="10" key="1">
    <citation type="submission" date="2021-12" db="EMBL/GenBank/DDBJ databases">
        <authorList>
            <person name="Ulrich A."/>
        </authorList>
    </citation>
    <scope>NUCLEOTIDE SEQUENCE</scope>
    <source>
        <strain evidence="10">A1P009</strain>
    </source>
</reference>
<comment type="subcellular location">
    <subcellularLocation>
        <location evidence="1 5">Cytoplasm</location>
    </subcellularLocation>
</comment>
<protein>
    <recommendedName>
        <fullName evidence="3 5">Regulatory protein RecX</fullName>
    </recommendedName>
</protein>
<dbReference type="PANTHER" id="PTHR33602">
    <property type="entry name" value="REGULATORY PROTEIN RECX FAMILY PROTEIN"/>
    <property type="match status" value="1"/>
</dbReference>
<dbReference type="Gene3D" id="1.10.10.10">
    <property type="entry name" value="Winged helix-like DNA-binding domain superfamily/Winged helix DNA-binding domain"/>
    <property type="match status" value="3"/>
</dbReference>
<evidence type="ECO:0000256" key="2">
    <source>
        <dbReference type="ARBA" id="ARBA00009695"/>
    </source>
</evidence>
<dbReference type="InterPro" id="IPR003783">
    <property type="entry name" value="Regulatory_RecX"/>
</dbReference>
<dbReference type="InterPro" id="IPR053926">
    <property type="entry name" value="RecX_HTH_1st"/>
</dbReference>
<dbReference type="InterPro" id="IPR036388">
    <property type="entry name" value="WH-like_DNA-bd_sf"/>
</dbReference>
<dbReference type="InterPro" id="IPR053924">
    <property type="entry name" value="RecX_HTH_2nd"/>
</dbReference>
<evidence type="ECO:0000313" key="11">
    <source>
        <dbReference type="Proteomes" id="UP001430360"/>
    </source>
</evidence>
<organism evidence="10 11">
    <name type="scientific">Luteimonas fraxinea</name>
    <dbReference type="NCBI Taxonomy" id="2901869"/>
    <lineage>
        <taxon>Bacteria</taxon>
        <taxon>Pseudomonadati</taxon>
        <taxon>Pseudomonadota</taxon>
        <taxon>Gammaproteobacteria</taxon>
        <taxon>Lysobacterales</taxon>
        <taxon>Lysobacteraceae</taxon>
        <taxon>Luteimonas</taxon>
    </lineage>
</organism>
<dbReference type="Pfam" id="PF21982">
    <property type="entry name" value="RecX_HTH1"/>
    <property type="match status" value="1"/>
</dbReference>
<accession>A0ABS8UH58</accession>
<evidence type="ECO:0000256" key="5">
    <source>
        <dbReference type="HAMAP-Rule" id="MF_01114"/>
    </source>
</evidence>
<dbReference type="EMBL" id="JAJQKU010000004">
    <property type="protein sequence ID" value="MCD9097825.1"/>
    <property type="molecule type" value="Genomic_DNA"/>
</dbReference>
<evidence type="ECO:0000259" key="9">
    <source>
        <dbReference type="Pfam" id="PF21982"/>
    </source>
</evidence>
<dbReference type="RefSeq" id="WP_232136959.1">
    <property type="nucleotide sequence ID" value="NZ_CP089507.1"/>
</dbReference>
<evidence type="ECO:0000256" key="3">
    <source>
        <dbReference type="ARBA" id="ARBA00018111"/>
    </source>
</evidence>
<evidence type="ECO:0000256" key="6">
    <source>
        <dbReference type="SAM" id="MobiDB-lite"/>
    </source>
</evidence>
<feature type="domain" description="RecX third three-helical" evidence="8">
    <location>
        <begin position="160"/>
        <end position="200"/>
    </location>
</feature>
<dbReference type="Pfam" id="PF02631">
    <property type="entry name" value="RecX_HTH2"/>
    <property type="match status" value="1"/>
</dbReference>
<feature type="domain" description="RecX first three-helical" evidence="9">
    <location>
        <begin position="63"/>
        <end position="100"/>
    </location>
</feature>
<reference evidence="10" key="2">
    <citation type="journal article" date="2022" name="Syst. Appl. Microbiol.">
        <title>Physiological and genomic characterisation of Luteimonas fraxinea sp. nov., a bacterial species associated with trees tolerant to ash dieback.</title>
        <authorList>
            <person name="Ulrich K."/>
            <person name="Becker R."/>
            <person name="Behrendt U."/>
            <person name="Kube M."/>
            <person name="Schneck V."/>
            <person name="Ulrich A."/>
        </authorList>
    </citation>
    <scope>NUCLEOTIDE SEQUENCE</scope>
    <source>
        <strain evidence="10">A1P009</strain>
    </source>
</reference>
<dbReference type="InterPro" id="IPR053925">
    <property type="entry name" value="RecX_HTH_3rd"/>
</dbReference>
<comment type="similarity">
    <text evidence="2 5">Belongs to the RecX family.</text>
</comment>
<feature type="domain" description="RecX second three-helical" evidence="7">
    <location>
        <begin position="107"/>
        <end position="146"/>
    </location>
</feature>
<evidence type="ECO:0000256" key="1">
    <source>
        <dbReference type="ARBA" id="ARBA00004496"/>
    </source>
</evidence>
<sequence>MKKTTTTELAASGLPGGGESHDTDLPAGGSAERVDAAGFGLTPDGDAPAAGRRKKRRELTPAQRALSLLVRREHSQPELLRKLAARGIEPEAAADAVERMREAGWQDDGRFAASLARSRATGGHGPLRIEAELATHRLDAGKIAAAFESLAADGEADWPQRARDLIERRYDVAAFADDPALRRKAVDFLLRRGFDGETAFGAVRAFRGD</sequence>
<keyword evidence="11" id="KW-1185">Reference proteome</keyword>
<feature type="region of interest" description="Disordered" evidence="6">
    <location>
        <begin position="1"/>
        <end position="61"/>
    </location>
</feature>
<comment type="caution">
    <text evidence="10">The sequence shown here is derived from an EMBL/GenBank/DDBJ whole genome shotgun (WGS) entry which is preliminary data.</text>
</comment>
<evidence type="ECO:0000259" key="7">
    <source>
        <dbReference type="Pfam" id="PF02631"/>
    </source>
</evidence>
<keyword evidence="4 5" id="KW-0963">Cytoplasm</keyword>
<name>A0ABS8UH58_9GAMM</name>
<gene>
    <name evidence="5" type="primary">recX</name>
    <name evidence="10" type="ORF">LTT95_12850</name>
</gene>
<dbReference type="Proteomes" id="UP001430360">
    <property type="component" value="Unassembled WGS sequence"/>
</dbReference>